<dbReference type="Gene3D" id="3.30.1220.10">
    <property type="entry name" value="CobW-like, C-terminal domain"/>
    <property type="match status" value="1"/>
</dbReference>
<reference evidence="8 9" key="1">
    <citation type="submission" date="2016-10" db="EMBL/GenBank/DDBJ databases">
        <authorList>
            <person name="Cai Z."/>
        </authorList>
    </citation>
    <scope>NUCLEOTIDE SEQUENCE [LARGE SCALE GENOMIC DNA]</scope>
</reference>
<dbReference type="AlphaFoldDB" id="A0A383VIJ9"/>
<dbReference type="Pfam" id="PF07683">
    <property type="entry name" value="CobW_C"/>
    <property type="match status" value="1"/>
</dbReference>
<dbReference type="CDD" id="cd03112">
    <property type="entry name" value="CobW-like"/>
    <property type="match status" value="1"/>
</dbReference>
<keyword evidence="1" id="KW-0547">Nucleotide-binding</keyword>
<dbReference type="PANTHER" id="PTHR13748">
    <property type="entry name" value="COBW-RELATED"/>
    <property type="match status" value="1"/>
</dbReference>
<dbReference type="InterPro" id="IPR036627">
    <property type="entry name" value="CobW-likC_sf"/>
</dbReference>
<dbReference type="GO" id="GO:0005737">
    <property type="term" value="C:cytoplasm"/>
    <property type="evidence" value="ECO:0007669"/>
    <property type="project" value="TreeGrafter"/>
</dbReference>
<organism evidence="8 9">
    <name type="scientific">Tetradesmus obliquus</name>
    <name type="common">Green alga</name>
    <name type="synonym">Acutodesmus obliquus</name>
    <dbReference type="NCBI Taxonomy" id="3088"/>
    <lineage>
        <taxon>Eukaryota</taxon>
        <taxon>Viridiplantae</taxon>
        <taxon>Chlorophyta</taxon>
        <taxon>core chlorophytes</taxon>
        <taxon>Chlorophyceae</taxon>
        <taxon>CS clade</taxon>
        <taxon>Sphaeropleales</taxon>
        <taxon>Scenedesmaceae</taxon>
        <taxon>Tetradesmus</taxon>
    </lineage>
</organism>
<evidence type="ECO:0000256" key="2">
    <source>
        <dbReference type="ARBA" id="ARBA00022801"/>
    </source>
</evidence>
<sequence>MPNVKDDRVPVTVITGFLGSGKTTLLNHILTGDHGKRIAVIENEFGEIDIDSELVARTETLEGSTDSITMLNNGCLCCTVREDLVKALNKLYERREQIDHIIIETTGLANPGPIVSSFYMDRDLPDKVRLDGIVTVVDAKHVSRHLDEAEADPEKVSEAVEQVAMADIILLNKSDLVEPPFLANLSSRLRSVNSLAPITATRKAQIPLGSLLGLRGFELESVEQAMQSMDKRAQHVQQNQEHVCGPECDHDHDHDHEHGHHHEEAHSHSHSHSEASSSHEEHSHDHSHSHSHAAEAEASSHSHAHEHDHKHDHEHSSDCAPGCTNPDHDHSHDHSSHSHAKPMHNDKVTSFSISVEGDLDLDKLNFTMGALLQSRGEDLYRMKGILAIRGLPERYVFQGVHMLFEGSPERPWKDGEPRTSRMVFIGRDIDQEALGEAFRRCLADPDVVVEDRAGKQVAGAAASATVAGRGASSA</sequence>
<evidence type="ECO:0000313" key="8">
    <source>
        <dbReference type="EMBL" id="SZX64750.1"/>
    </source>
</evidence>
<evidence type="ECO:0000256" key="1">
    <source>
        <dbReference type="ARBA" id="ARBA00022741"/>
    </source>
</evidence>
<dbReference type="GO" id="GO:0000166">
    <property type="term" value="F:nucleotide binding"/>
    <property type="evidence" value="ECO:0007669"/>
    <property type="project" value="UniProtKB-KW"/>
</dbReference>
<dbReference type="InterPro" id="IPR027417">
    <property type="entry name" value="P-loop_NTPase"/>
</dbReference>
<feature type="region of interest" description="Disordered" evidence="6">
    <location>
        <begin position="228"/>
        <end position="344"/>
    </location>
</feature>
<dbReference type="GO" id="GO:0016787">
    <property type="term" value="F:hydrolase activity"/>
    <property type="evidence" value="ECO:0007669"/>
    <property type="project" value="UniProtKB-KW"/>
</dbReference>
<dbReference type="Gene3D" id="3.40.50.300">
    <property type="entry name" value="P-loop containing nucleotide triphosphate hydrolases"/>
    <property type="match status" value="1"/>
</dbReference>
<dbReference type="EMBL" id="FNXT01000453">
    <property type="protein sequence ID" value="SZX64750.1"/>
    <property type="molecule type" value="Genomic_DNA"/>
</dbReference>
<dbReference type="InterPro" id="IPR051316">
    <property type="entry name" value="Zinc-reg_GTPase_activator"/>
</dbReference>
<feature type="compositionally biased region" description="Basic and acidic residues" evidence="6">
    <location>
        <begin position="326"/>
        <end position="336"/>
    </location>
</feature>
<evidence type="ECO:0000256" key="5">
    <source>
        <dbReference type="ARBA" id="ARBA00049117"/>
    </source>
</evidence>
<evidence type="ECO:0000259" key="7">
    <source>
        <dbReference type="SMART" id="SM00833"/>
    </source>
</evidence>
<keyword evidence="9" id="KW-1185">Reference proteome</keyword>
<dbReference type="InterPro" id="IPR003495">
    <property type="entry name" value="CobW/HypB/UreG_nucleotide-bd"/>
</dbReference>
<name>A0A383VIJ9_TETOB</name>
<evidence type="ECO:0000256" key="6">
    <source>
        <dbReference type="SAM" id="MobiDB-lite"/>
    </source>
</evidence>
<dbReference type="PANTHER" id="PTHR13748:SF62">
    <property type="entry name" value="COBW DOMAIN-CONTAINING PROTEIN"/>
    <property type="match status" value="1"/>
</dbReference>
<keyword evidence="3" id="KW-0143">Chaperone</keyword>
<accession>A0A383VIJ9</accession>
<dbReference type="SUPFAM" id="SSF90002">
    <property type="entry name" value="Hypothetical protein YjiA, C-terminal domain"/>
    <property type="match status" value="1"/>
</dbReference>
<comment type="similarity">
    <text evidence="4">Belongs to the SIMIBI class G3E GTPase family. ZNG1 subfamily.</text>
</comment>
<comment type="catalytic activity">
    <reaction evidence="5">
        <text>GTP + H2O = GDP + phosphate + H(+)</text>
        <dbReference type="Rhea" id="RHEA:19669"/>
        <dbReference type="ChEBI" id="CHEBI:15377"/>
        <dbReference type="ChEBI" id="CHEBI:15378"/>
        <dbReference type="ChEBI" id="CHEBI:37565"/>
        <dbReference type="ChEBI" id="CHEBI:43474"/>
        <dbReference type="ChEBI" id="CHEBI:58189"/>
    </reaction>
    <physiologicalReaction direction="left-to-right" evidence="5">
        <dbReference type="Rhea" id="RHEA:19670"/>
    </physiologicalReaction>
</comment>
<dbReference type="InterPro" id="IPR011629">
    <property type="entry name" value="CobW-like_C"/>
</dbReference>
<dbReference type="Pfam" id="PF02492">
    <property type="entry name" value="cobW"/>
    <property type="match status" value="1"/>
</dbReference>
<gene>
    <name evidence="8" type="ORF">BQ4739_LOCUS5241</name>
</gene>
<evidence type="ECO:0000313" key="9">
    <source>
        <dbReference type="Proteomes" id="UP000256970"/>
    </source>
</evidence>
<protein>
    <recommendedName>
        <fullName evidence="7">CobW C-terminal domain-containing protein</fullName>
    </recommendedName>
</protein>
<dbReference type="SMART" id="SM00833">
    <property type="entry name" value="CobW_C"/>
    <property type="match status" value="1"/>
</dbReference>
<evidence type="ECO:0000256" key="4">
    <source>
        <dbReference type="ARBA" id="ARBA00034320"/>
    </source>
</evidence>
<feature type="compositionally biased region" description="Basic and acidic residues" evidence="6">
    <location>
        <begin position="247"/>
        <end position="317"/>
    </location>
</feature>
<keyword evidence="2" id="KW-0378">Hydrolase</keyword>
<feature type="domain" description="CobW C-terminal" evidence="7">
    <location>
        <begin position="348"/>
        <end position="442"/>
    </location>
</feature>
<dbReference type="Proteomes" id="UP000256970">
    <property type="component" value="Unassembled WGS sequence"/>
</dbReference>
<dbReference type="STRING" id="3088.A0A383VIJ9"/>
<dbReference type="SUPFAM" id="SSF52540">
    <property type="entry name" value="P-loop containing nucleoside triphosphate hydrolases"/>
    <property type="match status" value="1"/>
</dbReference>
<proteinExistence type="inferred from homology"/>
<evidence type="ECO:0000256" key="3">
    <source>
        <dbReference type="ARBA" id="ARBA00023186"/>
    </source>
</evidence>